<reference evidence="2 3" key="1">
    <citation type="submission" date="2024-02" db="EMBL/GenBank/DDBJ databases">
        <title>De novo assembly and annotation of 12 fungi associated with fruit tree decline syndrome in Ontario, Canada.</title>
        <authorList>
            <person name="Sulman M."/>
            <person name="Ellouze W."/>
            <person name="Ilyukhin E."/>
        </authorList>
    </citation>
    <scope>NUCLEOTIDE SEQUENCE [LARGE SCALE GENOMIC DNA]</scope>
    <source>
        <strain evidence="2 3">M97-236</strain>
    </source>
</reference>
<evidence type="ECO:0000313" key="3">
    <source>
        <dbReference type="Proteomes" id="UP001521222"/>
    </source>
</evidence>
<organism evidence="2 3">
    <name type="scientific">Nothophoma quercina</name>
    <dbReference type="NCBI Taxonomy" id="749835"/>
    <lineage>
        <taxon>Eukaryota</taxon>
        <taxon>Fungi</taxon>
        <taxon>Dikarya</taxon>
        <taxon>Ascomycota</taxon>
        <taxon>Pezizomycotina</taxon>
        <taxon>Dothideomycetes</taxon>
        <taxon>Pleosporomycetidae</taxon>
        <taxon>Pleosporales</taxon>
        <taxon>Pleosporineae</taxon>
        <taxon>Didymellaceae</taxon>
        <taxon>Nothophoma</taxon>
    </lineage>
</organism>
<dbReference type="EMBL" id="JAKIXB020000016">
    <property type="protein sequence ID" value="KAL1601127.1"/>
    <property type="molecule type" value="Genomic_DNA"/>
</dbReference>
<keyword evidence="3" id="KW-1185">Reference proteome</keyword>
<accession>A0ABR3R9V1</accession>
<sequence length="395" mass="44608">MSLANALARIEIEALSNPDRTCADAVKDLDHISTLQEDGIGGAFEKSLRVKSMIDALESEAQRLPDWKTLAAITNSEYRLWVLNAQTPLHQNPFLVHWVETVQRLETEAGPRKAHAAIHHVSVEDIAATRLEMIKGLLKSRDTRTLANQTPRQLYDARHPRTPFDIQPYIRMLEEAGIYEPSSAPPTPSKALPSVLHDTPSNSNGEKTAKERKESSNSMRPKPTFQEWKNDLLSRLKTDPSSAFEDLTHLPIALPALDFLTTLVTNHTLDIASAHPKTLASIDSKLVVTTYIQHALRLVEYMGQPPESRIEPPRQTDIGIETDASMLDRGREAQTRAIRLLLLFMKNLIKRGMVGVKPTGDVTLYYEIQEICVGYVWMREVREFRVWLDELVKEV</sequence>
<feature type="region of interest" description="Disordered" evidence="1">
    <location>
        <begin position="180"/>
        <end position="226"/>
    </location>
</feature>
<evidence type="ECO:0008006" key="4">
    <source>
        <dbReference type="Google" id="ProtNLM"/>
    </source>
</evidence>
<name>A0ABR3R9V1_9PLEO</name>
<proteinExistence type="predicted"/>
<evidence type="ECO:0000313" key="2">
    <source>
        <dbReference type="EMBL" id="KAL1601127.1"/>
    </source>
</evidence>
<evidence type="ECO:0000256" key="1">
    <source>
        <dbReference type="SAM" id="MobiDB-lite"/>
    </source>
</evidence>
<gene>
    <name evidence="2" type="ORF">SLS59_005279</name>
</gene>
<dbReference type="Proteomes" id="UP001521222">
    <property type="component" value="Unassembled WGS sequence"/>
</dbReference>
<protein>
    <recommendedName>
        <fullName evidence="4">CCR4-NOT transcription complex subunit 11</fullName>
    </recommendedName>
</protein>
<comment type="caution">
    <text evidence="2">The sequence shown here is derived from an EMBL/GenBank/DDBJ whole genome shotgun (WGS) entry which is preliminary data.</text>
</comment>